<organism evidence="12">
    <name type="scientific">Nicotiana tabacum</name>
    <name type="common">Common tobacco</name>
    <dbReference type="NCBI Taxonomy" id="4097"/>
    <lineage>
        <taxon>Eukaryota</taxon>
        <taxon>Viridiplantae</taxon>
        <taxon>Streptophyta</taxon>
        <taxon>Embryophyta</taxon>
        <taxon>Tracheophyta</taxon>
        <taxon>Spermatophyta</taxon>
        <taxon>Magnoliopsida</taxon>
        <taxon>eudicotyledons</taxon>
        <taxon>Gunneridae</taxon>
        <taxon>Pentapetalae</taxon>
        <taxon>asterids</taxon>
        <taxon>lamiids</taxon>
        <taxon>Solanales</taxon>
        <taxon>Solanaceae</taxon>
        <taxon>Nicotianoideae</taxon>
        <taxon>Nicotianeae</taxon>
        <taxon>Nicotiana</taxon>
    </lineage>
</organism>
<keyword evidence="7" id="KW-0862">Zinc</keyword>
<dbReference type="EC" id="2.3.2.27" evidence="2"/>
<keyword evidence="10" id="KW-1133">Transmembrane helix</keyword>
<name>A0A1S3Z9W3_TOBAC</name>
<evidence type="ECO:0000256" key="7">
    <source>
        <dbReference type="ARBA" id="ARBA00022833"/>
    </source>
</evidence>
<dbReference type="RefSeq" id="XP_016461245.1">
    <property type="nucleotide sequence ID" value="XM_016605759.1"/>
</dbReference>
<dbReference type="AlphaFoldDB" id="A0A1S3Z9W3"/>
<keyword evidence="10" id="KW-0472">Membrane</keyword>
<dbReference type="RefSeq" id="XP_016461246.1">
    <property type="nucleotide sequence ID" value="XM_016605760.1"/>
</dbReference>
<keyword evidence="5 8" id="KW-0863">Zinc-finger</keyword>
<dbReference type="FunFam" id="3.30.40.10:FF:000022">
    <property type="entry name" value="E3 ubiquitin-protein ligase RING1-like"/>
    <property type="match status" value="1"/>
</dbReference>
<dbReference type="GO" id="GO:0008270">
    <property type="term" value="F:zinc ion binding"/>
    <property type="evidence" value="ECO:0007669"/>
    <property type="project" value="UniProtKB-KW"/>
</dbReference>
<keyword evidence="6" id="KW-0833">Ubl conjugation pathway</keyword>
<evidence type="ECO:0000256" key="6">
    <source>
        <dbReference type="ARBA" id="ARBA00022786"/>
    </source>
</evidence>
<dbReference type="PaxDb" id="4097-A0A1S3Z9W3"/>
<reference evidence="12 13" key="1">
    <citation type="submission" date="2025-04" db="UniProtKB">
        <authorList>
            <consortium name="RefSeq"/>
        </authorList>
    </citation>
    <scope>IDENTIFICATION</scope>
</reference>
<evidence type="ECO:0000256" key="4">
    <source>
        <dbReference type="ARBA" id="ARBA00022723"/>
    </source>
</evidence>
<dbReference type="GO" id="GO:0016567">
    <property type="term" value="P:protein ubiquitination"/>
    <property type="evidence" value="ECO:0000318"/>
    <property type="project" value="GO_Central"/>
</dbReference>
<evidence type="ECO:0000256" key="5">
    <source>
        <dbReference type="ARBA" id="ARBA00022771"/>
    </source>
</evidence>
<dbReference type="Pfam" id="PF13639">
    <property type="entry name" value="zf-RING_2"/>
    <property type="match status" value="1"/>
</dbReference>
<evidence type="ECO:0000256" key="3">
    <source>
        <dbReference type="ARBA" id="ARBA00022679"/>
    </source>
</evidence>
<evidence type="ECO:0000313" key="13">
    <source>
        <dbReference type="RefSeq" id="XP_016461246.1"/>
    </source>
</evidence>
<evidence type="ECO:0000259" key="11">
    <source>
        <dbReference type="PROSITE" id="PS50089"/>
    </source>
</evidence>
<dbReference type="OrthoDB" id="8062037at2759"/>
<feature type="compositionally biased region" description="Low complexity" evidence="9">
    <location>
        <begin position="122"/>
        <end position="135"/>
    </location>
</feature>
<keyword evidence="3" id="KW-0808">Transferase</keyword>
<feature type="domain" description="RING-type" evidence="11">
    <location>
        <begin position="67"/>
        <end position="108"/>
    </location>
</feature>
<evidence type="ECO:0000256" key="8">
    <source>
        <dbReference type="PROSITE-ProRule" id="PRU00175"/>
    </source>
</evidence>
<dbReference type="Gene3D" id="3.30.40.10">
    <property type="entry name" value="Zinc/RING finger domain, C3HC4 (zinc finger)"/>
    <property type="match status" value="1"/>
</dbReference>
<feature type="transmembrane region" description="Helical" evidence="10">
    <location>
        <begin position="202"/>
        <end position="220"/>
    </location>
</feature>
<dbReference type="OMA" id="GTESHCA"/>
<comment type="catalytic activity">
    <reaction evidence="1">
        <text>S-ubiquitinyl-[E2 ubiquitin-conjugating enzyme]-L-cysteine + [acceptor protein]-L-lysine = [E2 ubiquitin-conjugating enzyme]-L-cysteine + N(6)-ubiquitinyl-[acceptor protein]-L-lysine.</text>
        <dbReference type="EC" id="2.3.2.27"/>
    </reaction>
</comment>
<dbReference type="KEGG" id="nta:107784605"/>
<proteinExistence type="predicted"/>
<dbReference type="PANTHER" id="PTHR15710:SF188">
    <property type="entry name" value="E3 UBIQUITIN-PROTEIN LIGASE RING1-LIKE"/>
    <property type="match status" value="1"/>
</dbReference>
<dbReference type="InterPro" id="IPR013083">
    <property type="entry name" value="Znf_RING/FYVE/PHD"/>
</dbReference>
<sequence>MVEFLNEALGFRRENGGDYFVGPGVEEFFEEIVNSNQSGAPPASRSSIDALPTVKILKNDIRSDSHCPVCKEKFALGTQAIKLPCKHLYHSDCIVPWLKQQSSCPVCRQELIPQRSGNDHCSPSSRSQTRSSSRRYSGREDSSQNLERRRPWSFLWRFGSSHSSSPSTPAAETNSQTSHQYTHYSHYYNCPFESQGFSKSNLFSFFTFFMIVMFYLWLNLDYFSF</sequence>
<keyword evidence="10" id="KW-0812">Transmembrane</keyword>
<feature type="region of interest" description="Disordered" evidence="9">
    <location>
        <begin position="114"/>
        <end position="144"/>
    </location>
</feature>
<keyword evidence="4" id="KW-0479">Metal-binding</keyword>
<dbReference type="SMR" id="A0A1S3Z9W3"/>
<dbReference type="SMART" id="SM00184">
    <property type="entry name" value="RING"/>
    <property type="match status" value="1"/>
</dbReference>
<dbReference type="InterPro" id="IPR001841">
    <property type="entry name" value="Znf_RING"/>
</dbReference>
<dbReference type="STRING" id="4097.A0A1S3Z9W3"/>
<dbReference type="PANTHER" id="PTHR15710">
    <property type="entry name" value="E3 UBIQUITIN-PROTEIN LIGASE PRAJA"/>
    <property type="match status" value="1"/>
</dbReference>
<protein>
    <recommendedName>
        <fullName evidence="2">RING-type E3 ubiquitin transferase</fullName>
        <ecNumber evidence="2">2.3.2.27</ecNumber>
    </recommendedName>
</protein>
<evidence type="ECO:0000313" key="12">
    <source>
        <dbReference type="RefSeq" id="XP_016461245.1"/>
    </source>
</evidence>
<dbReference type="PROSITE" id="PS50089">
    <property type="entry name" value="ZF_RING_2"/>
    <property type="match status" value="1"/>
</dbReference>
<dbReference type="GO" id="GO:0061630">
    <property type="term" value="F:ubiquitin protein ligase activity"/>
    <property type="evidence" value="ECO:0000318"/>
    <property type="project" value="GO_Central"/>
</dbReference>
<dbReference type="SUPFAM" id="SSF57850">
    <property type="entry name" value="RING/U-box"/>
    <property type="match status" value="1"/>
</dbReference>
<evidence type="ECO:0000256" key="9">
    <source>
        <dbReference type="SAM" id="MobiDB-lite"/>
    </source>
</evidence>
<evidence type="ECO:0000256" key="10">
    <source>
        <dbReference type="SAM" id="Phobius"/>
    </source>
</evidence>
<gene>
    <name evidence="12 13" type="primary">LOC107784605</name>
</gene>
<dbReference type="GO" id="GO:0005737">
    <property type="term" value="C:cytoplasm"/>
    <property type="evidence" value="ECO:0000318"/>
    <property type="project" value="GO_Central"/>
</dbReference>
<evidence type="ECO:0000256" key="2">
    <source>
        <dbReference type="ARBA" id="ARBA00012483"/>
    </source>
</evidence>
<evidence type="ECO:0000256" key="1">
    <source>
        <dbReference type="ARBA" id="ARBA00000900"/>
    </source>
</evidence>
<accession>A0A1S3Z9W3</accession>